<dbReference type="Proteomes" id="UP001208794">
    <property type="component" value="Unassembled WGS sequence"/>
</dbReference>
<gene>
    <name evidence="1" type="ORF">ND855_05450</name>
</gene>
<dbReference type="EMBL" id="JAMQPR010000001">
    <property type="protein sequence ID" value="MCW7503562.1"/>
    <property type="molecule type" value="Genomic_DNA"/>
</dbReference>
<keyword evidence="2" id="KW-1185">Reference proteome</keyword>
<name>A0ABT3M595_9LEPT</name>
<sequence length="161" mass="18790">MENNLDEELKSLIKSISDLPKKFDENIINAIKNSINSELSYSDKKKIAQGVIEISYKIYQTKRYISKPLKDIFYIEFQKLKTVDVSNDEILRSYFESIVIILLNLVPKKVDSGLYKLIKETDHKNNKIIIIKSVWKSFNENARGSLSDQLDLGYNIYSFRQ</sequence>
<organism evidence="1 2">
    <name type="scientific">Leptospira paudalimensis</name>
    <dbReference type="NCBI Taxonomy" id="2950024"/>
    <lineage>
        <taxon>Bacteria</taxon>
        <taxon>Pseudomonadati</taxon>
        <taxon>Spirochaetota</taxon>
        <taxon>Spirochaetia</taxon>
        <taxon>Leptospirales</taxon>
        <taxon>Leptospiraceae</taxon>
        <taxon>Leptospira</taxon>
    </lineage>
</organism>
<reference evidence="1 2" key="1">
    <citation type="submission" date="2022-06" db="EMBL/GenBank/DDBJ databases">
        <title>Leptospira isolates from biofilms formed at urban environments.</title>
        <authorList>
            <person name="Ribeiro P.S."/>
            <person name="Sousa T."/>
            <person name="Carvalho N."/>
            <person name="Aburjaile F."/>
            <person name="Neves F."/>
            <person name="Oliveira D."/>
            <person name="Blanco L."/>
            <person name="Lima J."/>
            <person name="Costa F."/>
            <person name="Brenig B."/>
            <person name="Soares S."/>
            <person name="Ramos R."/>
            <person name="Goes-Neto A."/>
            <person name="Matiuzzi M."/>
            <person name="Azevedo V."/>
            <person name="Ristow P."/>
        </authorList>
    </citation>
    <scope>NUCLEOTIDE SEQUENCE [LARGE SCALE GENOMIC DNA]</scope>
    <source>
        <strain evidence="1 2">VSF14</strain>
    </source>
</reference>
<evidence type="ECO:0000313" key="1">
    <source>
        <dbReference type="EMBL" id="MCW7503562.1"/>
    </source>
</evidence>
<comment type="caution">
    <text evidence="1">The sequence shown here is derived from an EMBL/GenBank/DDBJ whole genome shotgun (WGS) entry which is preliminary data.</text>
</comment>
<proteinExistence type="predicted"/>
<accession>A0ABT3M595</accession>
<evidence type="ECO:0000313" key="2">
    <source>
        <dbReference type="Proteomes" id="UP001208794"/>
    </source>
</evidence>
<dbReference type="RefSeq" id="WP_265357523.1">
    <property type="nucleotide sequence ID" value="NZ_JAMQPR010000001.1"/>
</dbReference>
<protein>
    <submittedName>
        <fullName evidence="1">Uncharacterized protein</fullName>
    </submittedName>
</protein>